<protein>
    <submittedName>
        <fullName evidence="1">(African queen) hypothetical protein</fullName>
    </submittedName>
</protein>
<gene>
    <name evidence="1" type="ORF">DCHRY22_LOCUS10966</name>
</gene>
<proteinExistence type="predicted"/>
<evidence type="ECO:0000313" key="2">
    <source>
        <dbReference type="Proteomes" id="UP000789524"/>
    </source>
</evidence>
<name>A0A8J2VUE8_9NEOP</name>
<organism evidence="1 2">
    <name type="scientific">Danaus chrysippus</name>
    <name type="common">African queen</name>
    <dbReference type="NCBI Taxonomy" id="151541"/>
    <lineage>
        <taxon>Eukaryota</taxon>
        <taxon>Metazoa</taxon>
        <taxon>Ecdysozoa</taxon>
        <taxon>Arthropoda</taxon>
        <taxon>Hexapoda</taxon>
        <taxon>Insecta</taxon>
        <taxon>Pterygota</taxon>
        <taxon>Neoptera</taxon>
        <taxon>Endopterygota</taxon>
        <taxon>Lepidoptera</taxon>
        <taxon>Glossata</taxon>
        <taxon>Ditrysia</taxon>
        <taxon>Papilionoidea</taxon>
        <taxon>Nymphalidae</taxon>
        <taxon>Danainae</taxon>
        <taxon>Danaini</taxon>
        <taxon>Danaina</taxon>
        <taxon>Danaus</taxon>
        <taxon>Anosia</taxon>
    </lineage>
</organism>
<keyword evidence="2" id="KW-1185">Reference proteome</keyword>
<sequence>MGVHISGRLEALLKYLEKKYPDAYKEFIEVYPSTTAIKQSSPCDMDCSLISSEAESSDFRVRHDAAYLGRRGG</sequence>
<evidence type="ECO:0000313" key="1">
    <source>
        <dbReference type="EMBL" id="CAG9574764.1"/>
    </source>
</evidence>
<dbReference type="Proteomes" id="UP000789524">
    <property type="component" value="Unassembled WGS sequence"/>
</dbReference>
<reference evidence="1" key="1">
    <citation type="submission" date="2021-09" db="EMBL/GenBank/DDBJ databases">
        <authorList>
            <person name="Martin H S."/>
        </authorList>
    </citation>
    <scope>NUCLEOTIDE SEQUENCE</scope>
</reference>
<accession>A0A8J2VUE8</accession>
<dbReference type="AlphaFoldDB" id="A0A8J2VUE8"/>
<dbReference type="EMBL" id="CAKASE010000073">
    <property type="protein sequence ID" value="CAG9574764.1"/>
    <property type="molecule type" value="Genomic_DNA"/>
</dbReference>
<comment type="caution">
    <text evidence="1">The sequence shown here is derived from an EMBL/GenBank/DDBJ whole genome shotgun (WGS) entry which is preliminary data.</text>
</comment>